<reference evidence="2 3" key="1">
    <citation type="submission" date="2018-08" db="EMBL/GenBank/DDBJ databases">
        <title>Salinimonas sediminis sp. nov., a piezophilic bacterium isolated from a deep-sea sediment sample from the New Britain Trench.</title>
        <authorList>
            <person name="Cao J."/>
        </authorList>
    </citation>
    <scope>NUCLEOTIDE SEQUENCE [LARGE SCALE GENOMIC DNA]</scope>
    <source>
        <strain evidence="2 3">N102</strain>
    </source>
</reference>
<accession>A0A346NIZ2</accession>
<organism evidence="2 3">
    <name type="scientific">Salinimonas sediminis</name>
    <dbReference type="NCBI Taxonomy" id="2303538"/>
    <lineage>
        <taxon>Bacteria</taxon>
        <taxon>Pseudomonadati</taxon>
        <taxon>Pseudomonadota</taxon>
        <taxon>Gammaproteobacteria</taxon>
        <taxon>Alteromonadales</taxon>
        <taxon>Alteromonadaceae</taxon>
        <taxon>Alteromonas/Salinimonas group</taxon>
        <taxon>Salinimonas</taxon>
    </lineage>
</organism>
<protein>
    <recommendedName>
        <fullName evidence="4">Tetratricopeptide repeat protein</fullName>
    </recommendedName>
</protein>
<gene>
    <name evidence="2" type="ORF">D0Y50_03410</name>
</gene>
<feature type="transmembrane region" description="Helical" evidence="1">
    <location>
        <begin position="30"/>
        <end position="53"/>
    </location>
</feature>
<keyword evidence="3" id="KW-1185">Reference proteome</keyword>
<keyword evidence="1" id="KW-0472">Membrane</keyword>
<keyword evidence="1" id="KW-1133">Transmembrane helix</keyword>
<name>A0A346NIZ2_9ALTE</name>
<dbReference type="KEGG" id="salm:D0Y50_03410"/>
<sequence>MAGPLFNTKAHKTSPETGLSSHAGFRVLRYSIMALGVIFAIMCAQTGTAYVAADVASDKTQAWFDGDSLPAPGEIASIQQQLETINSVLIDDAQVKLALARLYIVRGQTDTSKIYYEAARKVLSDVGLIQPSHYEALALQIFLDDFEDTFTQASHTDLVQVLNVGPFEKAVQQLVGPVLIKRWGELPPDIHQLAEPLIKSALRERSTKEILFHYMQQYHTVTPFMCCSPNRETSAQLRVLEATTPNAVVQ</sequence>
<keyword evidence="1" id="KW-0812">Transmembrane</keyword>
<dbReference type="Proteomes" id="UP000262073">
    <property type="component" value="Chromosome"/>
</dbReference>
<evidence type="ECO:0000313" key="3">
    <source>
        <dbReference type="Proteomes" id="UP000262073"/>
    </source>
</evidence>
<proteinExistence type="predicted"/>
<evidence type="ECO:0000313" key="2">
    <source>
        <dbReference type="EMBL" id="AXR05499.1"/>
    </source>
</evidence>
<evidence type="ECO:0000256" key="1">
    <source>
        <dbReference type="SAM" id="Phobius"/>
    </source>
</evidence>
<evidence type="ECO:0008006" key="4">
    <source>
        <dbReference type="Google" id="ProtNLM"/>
    </source>
</evidence>
<dbReference type="EMBL" id="CP031769">
    <property type="protein sequence ID" value="AXR05499.1"/>
    <property type="molecule type" value="Genomic_DNA"/>
</dbReference>
<dbReference type="AlphaFoldDB" id="A0A346NIZ2"/>